<dbReference type="RefSeq" id="WP_087477589.1">
    <property type="nucleotide sequence ID" value="NZ_CP029462.1"/>
</dbReference>
<dbReference type="GO" id="GO:0003677">
    <property type="term" value="F:DNA binding"/>
    <property type="evidence" value="ECO:0007669"/>
    <property type="project" value="UniProtKB-KW"/>
</dbReference>
<dbReference type="Proteomes" id="UP000254337">
    <property type="component" value="Chromosome"/>
</dbReference>
<dbReference type="PANTHER" id="PTHR42756">
    <property type="entry name" value="TRANSCRIPTIONAL REGULATOR, MARR"/>
    <property type="match status" value="1"/>
</dbReference>
<dbReference type="Pfam" id="PF12802">
    <property type="entry name" value="MarR_2"/>
    <property type="match status" value="1"/>
</dbReference>
<evidence type="ECO:0000256" key="3">
    <source>
        <dbReference type="ARBA" id="ARBA00023163"/>
    </source>
</evidence>
<evidence type="ECO:0000259" key="4">
    <source>
        <dbReference type="PROSITE" id="PS50995"/>
    </source>
</evidence>
<accession>A0A346AYT1</accession>
<evidence type="ECO:0000256" key="2">
    <source>
        <dbReference type="ARBA" id="ARBA00023125"/>
    </source>
</evidence>
<name>A0A346AYT1_9FIRM</name>
<feature type="domain" description="HTH marR-type" evidence="4">
    <location>
        <begin position="5"/>
        <end position="137"/>
    </location>
</feature>
<protein>
    <submittedName>
        <fullName evidence="5">MarR family transcriptional regulator</fullName>
    </submittedName>
</protein>
<keyword evidence="3" id="KW-0804">Transcription</keyword>
<keyword evidence="2" id="KW-0238">DNA-binding</keyword>
<dbReference type="PROSITE" id="PS01117">
    <property type="entry name" value="HTH_MARR_1"/>
    <property type="match status" value="1"/>
</dbReference>
<dbReference type="Gene3D" id="1.10.10.10">
    <property type="entry name" value="Winged helix-like DNA-binding domain superfamily/Winged helix DNA-binding domain"/>
    <property type="match status" value="1"/>
</dbReference>
<evidence type="ECO:0000256" key="1">
    <source>
        <dbReference type="ARBA" id="ARBA00023015"/>
    </source>
</evidence>
<dbReference type="KEGG" id="meg:DKB62_05280"/>
<dbReference type="SMART" id="SM00347">
    <property type="entry name" value="HTH_MARR"/>
    <property type="match status" value="1"/>
</dbReference>
<dbReference type="PROSITE" id="PS50995">
    <property type="entry name" value="HTH_MARR_2"/>
    <property type="match status" value="1"/>
</dbReference>
<proteinExistence type="predicted"/>
<sequence>MVEAEYILARNVIKLANVIMTIRNREIKELGLTAEQADSLIFFSQHAGASAVDLKAYLGVAHQTARGIVERMAAKGLVTTHVSERDGRYKTVALTEEGRTLCTAMAENGTYTGRTLLQGMSEAEKKQFFSLLTKALQNITTQP</sequence>
<keyword evidence="1" id="KW-0805">Transcription regulation</keyword>
<evidence type="ECO:0000313" key="6">
    <source>
        <dbReference type="Proteomes" id="UP000254337"/>
    </source>
</evidence>
<reference evidence="5 6" key="1">
    <citation type="submission" date="2018-05" db="EMBL/GenBank/DDBJ databases">
        <title>Complete genome sequence of Megasphaera sp. AJH120T, isolated from the ceca of a chicken.</title>
        <authorList>
            <person name="Maki J."/>
            <person name="Looft T."/>
        </authorList>
    </citation>
    <scope>NUCLEOTIDE SEQUENCE [LARGE SCALE GENOMIC DNA]</scope>
    <source>
        <strain evidence="5 6">AJH120</strain>
    </source>
</reference>
<dbReference type="SUPFAM" id="SSF46785">
    <property type="entry name" value="Winged helix' DNA-binding domain"/>
    <property type="match status" value="1"/>
</dbReference>
<gene>
    <name evidence="5" type="ORF">DKB62_05280</name>
</gene>
<organism evidence="5 6">
    <name type="scientific">Megasphaera stantonii</name>
    <dbReference type="NCBI Taxonomy" id="2144175"/>
    <lineage>
        <taxon>Bacteria</taxon>
        <taxon>Bacillati</taxon>
        <taxon>Bacillota</taxon>
        <taxon>Negativicutes</taxon>
        <taxon>Veillonellales</taxon>
        <taxon>Veillonellaceae</taxon>
        <taxon>Megasphaera</taxon>
    </lineage>
</organism>
<dbReference type="GO" id="GO:0003700">
    <property type="term" value="F:DNA-binding transcription factor activity"/>
    <property type="evidence" value="ECO:0007669"/>
    <property type="project" value="InterPro"/>
</dbReference>
<dbReference type="InterPro" id="IPR036390">
    <property type="entry name" value="WH_DNA-bd_sf"/>
</dbReference>
<dbReference type="EMBL" id="CP029462">
    <property type="protein sequence ID" value="AXL21024.1"/>
    <property type="molecule type" value="Genomic_DNA"/>
</dbReference>
<dbReference type="InterPro" id="IPR023187">
    <property type="entry name" value="Tscrpt_reg_MarR-type_CS"/>
</dbReference>
<dbReference type="PANTHER" id="PTHR42756:SF1">
    <property type="entry name" value="TRANSCRIPTIONAL REPRESSOR OF EMRAB OPERON"/>
    <property type="match status" value="1"/>
</dbReference>
<dbReference type="OrthoDB" id="384891at2"/>
<dbReference type="AlphaFoldDB" id="A0A346AYT1"/>
<keyword evidence="6" id="KW-1185">Reference proteome</keyword>
<dbReference type="InterPro" id="IPR036388">
    <property type="entry name" value="WH-like_DNA-bd_sf"/>
</dbReference>
<dbReference type="InterPro" id="IPR000835">
    <property type="entry name" value="HTH_MarR-typ"/>
</dbReference>
<evidence type="ECO:0000313" key="5">
    <source>
        <dbReference type="EMBL" id="AXL21024.1"/>
    </source>
</evidence>